<dbReference type="Proteomes" id="UP000186601">
    <property type="component" value="Unassembled WGS sequence"/>
</dbReference>
<reference evidence="1 2" key="1">
    <citation type="submission" date="2018-02" db="EMBL/GenBank/DDBJ databases">
        <title>Genome sequence of the basidiomycete white-rot fungus Phlebia centrifuga.</title>
        <authorList>
            <person name="Granchi Z."/>
            <person name="Peng M."/>
            <person name="de Vries R.P."/>
            <person name="Hilden K."/>
            <person name="Makela M.R."/>
            <person name="Grigoriev I."/>
            <person name="Riley R."/>
        </authorList>
    </citation>
    <scope>NUCLEOTIDE SEQUENCE [LARGE SCALE GENOMIC DNA]</scope>
    <source>
        <strain evidence="1 2">FBCC195</strain>
    </source>
</reference>
<evidence type="ECO:0000313" key="2">
    <source>
        <dbReference type="Proteomes" id="UP000186601"/>
    </source>
</evidence>
<organism evidence="1 2">
    <name type="scientific">Hermanssonia centrifuga</name>
    <dbReference type="NCBI Taxonomy" id="98765"/>
    <lineage>
        <taxon>Eukaryota</taxon>
        <taxon>Fungi</taxon>
        <taxon>Dikarya</taxon>
        <taxon>Basidiomycota</taxon>
        <taxon>Agaricomycotina</taxon>
        <taxon>Agaricomycetes</taxon>
        <taxon>Polyporales</taxon>
        <taxon>Meruliaceae</taxon>
        <taxon>Hermanssonia</taxon>
    </lineage>
</organism>
<proteinExistence type="predicted"/>
<dbReference type="EMBL" id="MLYV02001230">
    <property type="protein sequence ID" value="PSR71916.1"/>
    <property type="molecule type" value="Genomic_DNA"/>
</dbReference>
<protein>
    <submittedName>
        <fullName evidence="1">Uncharacterized protein</fullName>
    </submittedName>
</protein>
<evidence type="ECO:0000313" key="1">
    <source>
        <dbReference type="EMBL" id="PSR71916.1"/>
    </source>
</evidence>
<dbReference type="AlphaFoldDB" id="A0A2R6NHP9"/>
<gene>
    <name evidence="1" type="ORF">PHLCEN_2v12126</name>
</gene>
<accession>A0A2R6NHP9</accession>
<comment type="caution">
    <text evidence="1">The sequence shown here is derived from an EMBL/GenBank/DDBJ whole genome shotgun (WGS) entry which is preliminary data.</text>
</comment>
<name>A0A2R6NHP9_9APHY</name>
<keyword evidence="2" id="KW-1185">Reference proteome</keyword>
<sequence length="68" mass="7626">MTSSPPLRATLFLTYKRSRIARLNEGLVSRLDCGEDVPGAIVASGQAGSPATWRTRFREFRVARREFV</sequence>